<dbReference type="EC" id="2.4.2.18" evidence="3"/>
<protein>
    <recommendedName>
        <fullName evidence="3">Anthranilate phosphoribosyltransferase</fullName>
        <ecNumber evidence="3">2.4.2.18</ecNumber>
    </recommendedName>
</protein>
<dbReference type="Pfam" id="PF00591">
    <property type="entry name" value="Glycos_transf_3"/>
    <property type="match status" value="1"/>
</dbReference>
<dbReference type="GO" id="GO:0000162">
    <property type="term" value="P:L-tryptophan biosynthetic process"/>
    <property type="evidence" value="ECO:0007669"/>
    <property type="project" value="UniProtKB-UniRule"/>
</dbReference>
<feature type="binding site" evidence="3">
    <location>
        <position position="84"/>
    </location>
    <ligand>
        <name>anthranilate</name>
        <dbReference type="ChEBI" id="CHEBI:16567"/>
        <label>1</label>
    </ligand>
</feature>
<keyword evidence="3" id="KW-0460">Magnesium</keyword>
<comment type="function">
    <text evidence="3">Catalyzes the transfer of the phosphoribosyl group of 5-phosphorylribose-1-pyrophosphate (PRPP) to anthranilate to yield N-(5'-phosphoribosyl)-anthranilate (PRA).</text>
</comment>
<comment type="caution">
    <text evidence="3">Lacks conserved residue(s) required for the propagation of feature annotation.</text>
</comment>
<comment type="pathway">
    <text evidence="3">Amino-acid biosynthesis; L-tryptophan biosynthesis; L-tryptophan from chorismate: step 2/5.</text>
</comment>
<dbReference type="NCBIfam" id="TIGR01245">
    <property type="entry name" value="trpD"/>
    <property type="match status" value="1"/>
</dbReference>
<dbReference type="Gene3D" id="1.20.970.10">
    <property type="entry name" value="Transferase, Pyrimidine Nucleoside Phosphorylase, Chain C"/>
    <property type="match status" value="1"/>
</dbReference>
<gene>
    <name evidence="3" type="primary">trpD</name>
    <name evidence="6" type="ordered locus">Caka_2954</name>
</gene>
<organism evidence="6 7">
    <name type="scientific">Coraliomargarita akajimensis (strain DSM 45221 / IAM 15411 / JCM 23193 / KCTC 12865 / 04OKA010-24)</name>
    <dbReference type="NCBI Taxonomy" id="583355"/>
    <lineage>
        <taxon>Bacteria</taxon>
        <taxon>Pseudomonadati</taxon>
        <taxon>Verrucomicrobiota</taxon>
        <taxon>Opitutia</taxon>
        <taxon>Puniceicoccales</taxon>
        <taxon>Coraliomargaritaceae</taxon>
        <taxon>Coraliomargarita</taxon>
    </lineage>
</organism>
<feature type="binding site" evidence="3">
    <location>
        <position position="237"/>
    </location>
    <ligand>
        <name>Mg(2+)</name>
        <dbReference type="ChEBI" id="CHEBI:18420"/>
        <label>2</label>
    </ligand>
</feature>
<keyword evidence="3" id="KW-0057">Aromatic amino acid biosynthesis</keyword>
<dbReference type="InterPro" id="IPR017459">
    <property type="entry name" value="Glycosyl_Trfase_fam3_N_dom"/>
</dbReference>
<comment type="cofactor">
    <cofactor evidence="3">
        <name>Mg(2+)</name>
        <dbReference type="ChEBI" id="CHEBI:18420"/>
    </cofactor>
    <text evidence="3">Binds 2 magnesium ions per monomer.</text>
</comment>
<dbReference type="PANTHER" id="PTHR43285:SF2">
    <property type="entry name" value="ANTHRANILATE PHOSPHORIBOSYLTRANSFERASE"/>
    <property type="match status" value="1"/>
</dbReference>
<dbReference type="GO" id="GO:0004048">
    <property type="term" value="F:anthranilate phosphoribosyltransferase activity"/>
    <property type="evidence" value="ECO:0007669"/>
    <property type="project" value="UniProtKB-UniRule"/>
</dbReference>
<dbReference type="EMBL" id="CP001998">
    <property type="protein sequence ID" value="ADE55967.1"/>
    <property type="molecule type" value="Genomic_DNA"/>
</dbReference>
<evidence type="ECO:0000313" key="7">
    <source>
        <dbReference type="Proteomes" id="UP000000925"/>
    </source>
</evidence>
<feature type="binding site" evidence="3">
    <location>
        <position position="124"/>
    </location>
    <ligand>
        <name>5-phospho-alpha-D-ribose 1-diphosphate</name>
        <dbReference type="ChEBI" id="CHEBI:58017"/>
    </ligand>
</feature>
<evidence type="ECO:0000313" key="6">
    <source>
        <dbReference type="EMBL" id="ADE55967.1"/>
    </source>
</evidence>
<dbReference type="SUPFAM" id="SSF52418">
    <property type="entry name" value="Nucleoside phosphorylase/phosphoribosyltransferase catalytic domain"/>
    <property type="match status" value="1"/>
</dbReference>
<dbReference type="PANTHER" id="PTHR43285">
    <property type="entry name" value="ANTHRANILATE PHOSPHORIBOSYLTRANSFERASE"/>
    <property type="match status" value="1"/>
</dbReference>
<feature type="binding site" evidence="3">
    <location>
        <begin position="112"/>
        <end position="120"/>
    </location>
    <ligand>
        <name>5-phospho-alpha-D-ribose 1-diphosphate</name>
        <dbReference type="ChEBI" id="CHEBI:58017"/>
    </ligand>
</feature>
<feature type="binding site" evidence="3">
    <location>
        <begin position="87"/>
        <end position="88"/>
    </location>
    <ligand>
        <name>5-phospho-alpha-D-ribose 1-diphosphate</name>
        <dbReference type="ChEBI" id="CHEBI:58017"/>
    </ligand>
</feature>
<comment type="similarity">
    <text evidence="3">Belongs to the anthranilate phosphoribosyltransferase family.</text>
</comment>
<feature type="binding site" evidence="3">
    <location>
        <position position="236"/>
    </location>
    <ligand>
        <name>Mg(2+)</name>
        <dbReference type="ChEBI" id="CHEBI:18420"/>
        <label>2</label>
    </ligand>
</feature>
<dbReference type="InterPro" id="IPR035902">
    <property type="entry name" value="Nuc_phospho_transferase"/>
</dbReference>
<evidence type="ECO:0000259" key="4">
    <source>
        <dbReference type="Pfam" id="PF00591"/>
    </source>
</evidence>
<evidence type="ECO:0000256" key="3">
    <source>
        <dbReference type="HAMAP-Rule" id="MF_00211"/>
    </source>
</evidence>
<feature type="binding site" evidence="3">
    <location>
        <begin position="94"/>
        <end position="97"/>
    </location>
    <ligand>
        <name>5-phospho-alpha-D-ribose 1-diphosphate</name>
        <dbReference type="ChEBI" id="CHEBI:58017"/>
    </ligand>
</feature>
<feature type="binding site" evidence="3">
    <location>
        <position position="237"/>
    </location>
    <ligand>
        <name>Mg(2+)</name>
        <dbReference type="ChEBI" id="CHEBI:18420"/>
        <label>1</label>
    </ligand>
</feature>
<accession>D5ERC3</accession>
<evidence type="ECO:0000256" key="1">
    <source>
        <dbReference type="ARBA" id="ARBA00022676"/>
    </source>
</evidence>
<keyword evidence="3" id="KW-0822">Tryptophan biosynthesis</keyword>
<dbReference type="OrthoDB" id="9806430at2"/>
<dbReference type="InterPro" id="IPR005940">
    <property type="entry name" value="Anthranilate_Pribosyl_Tfrase"/>
</dbReference>
<feature type="binding site" evidence="3">
    <location>
        <position position="115"/>
    </location>
    <ligand>
        <name>anthranilate</name>
        <dbReference type="ChEBI" id="CHEBI:16567"/>
        <label>1</label>
    </ligand>
</feature>
<feature type="binding site" evidence="3">
    <location>
        <position position="96"/>
    </location>
    <ligand>
        <name>Mg(2+)</name>
        <dbReference type="ChEBI" id="CHEBI:18420"/>
        <label>1</label>
    </ligand>
</feature>
<dbReference type="AlphaFoldDB" id="D5ERC3"/>
<dbReference type="GO" id="GO:0005829">
    <property type="term" value="C:cytosol"/>
    <property type="evidence" value="ECO:0007669"/>
    <property type="project" value="TreeGrafter"/>
</dbReference>
<dbReference type="HOGENOM" id="CLU_034315_3_0_0"/>
<feature type="binding site" evidence="3">
    <location>
        <position position="84"/>
    </location>
    <ligand>
        <name>5-phospho-alpha-D-ribose 1-diphosphate</name>
        <dbReference type="ChEBI" id="CHEBI:58017"/>
    </ligand>
</feature>
<feature type="domain" description="Glycosyl transferase family 3" evidence="4">
    <location>
        <begin position="78"/>
        <end position="337"/>
    </location>
</feature>
<dbReference type="HAMAP" id="MF_00211">
    <property type="entry name" value="TrpD"/>
    <property type="match status" value="1"/>
</dbReference>
<dbReference type="Proteomes" id="UP000000925">
    <property type="component" value="Chromosome"/>
</dbReference>
<dbReference type="eggNOG" id="COG0547">
    <property type="taxonomic scope" value="Bacteria"/>
</dbReference>
<keyword evidence="1 3" id="KW-0328">Glycosyltransferase</keyword>
<keyword evidence="3" id="KW-0479">Metal-binding</keyword>
<dbReference type="KEGG" id="caa:Caka_2954"/>
<sequence length="352" mass="36532">MTPLKSLSLLLDAGTDLSAEQASMAARELTLESVDDLEKQAFLLALAQKGETAAEVAAFASTFRELAIDPGLSDLAGRAIDIVGTGGDGAGTFNISTAVSFVVAAAGVPVLKHGNRSITSKCGSADILEAVGIRLDASHELLQASARELNYCFFFAPAFHPAFKAIMPVRKALAAEGQRTIFNLLGPLINPGKPAYQLMGVYSADWVTPLSDALDALNLTRGMVVHGQPMPGQALDELSCAGQNVVAGVGGLKCVQGALDFEAAGLSPCDFEDLSGGDASENLAMMQALVRGSGAGIPRGLWDTILLNAGVALWIAEKAEDLVAGVALARETLESGAVADWLEKVKAFYGQN</sequence>
<comment type="subunit">
    <text evidence="3">Homodimer.</text>
</comment>
<keyword evidence="2 3" id="KW-0808">Transferase</keyword>
<comment type="catalytic activity">
    <reaction evidence="3">
        <text>N-(5-phospho-beta-D-ribosyl)anthranilate + diphosphate = 5-phospho-alpha-D-ribose 1-diphosphate + anthranilate</text>
        <dbReference type="Rhea" id="RHEA:11768"/>
        <dbReference type="ChEBI" id="CHEBI:16567"/>
        <dbReference type="ChEBI" id="CHEBI:18277"/>
        <dbReference type="ChEBI" id="CHEBI:33019"/>
        <dbReference type="ChEBI" id="CHEBI:58017"/>
        <dbReference type="EC" id="2.4.2.18"/>
    </reaction>
</comment>
<evidence type="ECO:0000259" key="5">
    <source>
        <dbReference type="Pfam" id="PF02885"/>
    </source>
</evidence>
<name>D5ERC3_CORAD</name>
<feature type="binding site" evidence="3">
    <location>
        <position position="92"/>
    </location>
    <ligand>
        <name>5-phospho-alpha-D-ribose 1-diphosphate</name>
        <dbReference type="ChEBI" id="CHEBI:58017"/>
    </ligand>
</feature>
<dbReference type="InterPro" id="IPR000312">
    <property type="entry name" value="Glycosyl_Trfase_fam3"/>
</dbReference>
<dbReference type="RefSeq" id="WP_013044683.1">
    <property type="nucleotide sequence ID" value="NC_014008.1"/>
</dbReference>
<dbReference type="GO" id="GO:0000287">
    <property type="term" value="F:magnesium ion binding"/>
    <property type="evidence" value="ECO:0007669"/>
    <property type="project" value="UniProtKB-UniRule"/>
</dbReference>
<proteinExistence type="inferred from homology"/>
<dbReference type="SUPFAM" id="SSF47648">
    <property type="entry name" value="Nucleoside phosphorylase/phosphoribosyltransferase N-terminal domain"/>
    <property type="match status" value="1"/>
</dbReference>
<keyword evidence="7" id="KW-1185">Reference proteome</keyword>
<dbReference type="Pfam" id="PF02885">
    <property type="entry name" value="Glycos_trans_3N"/>
    <property type="match status" value="1"/>
</dbReference>
<feature type="domain" description="Glycosyl transferase family 3 N-terminal" evidence="5">
    <location>
        <begin position="14"/>
        <end position="67"/>
    </location>
</feature>
<dbReference type="InterPro" id="IPR036320">
    <property type="entry name" value="Glycosyl_Trfase_fam3_N_dom_sf"/>
</dbReference>
<dbReference type="STRING" id="583355.Caka_2954"/>
<dbReference type="Gene3D" id="3.40.1030.10">
    <property type="entry name" value="Nucleoside phosphorylase/phosphoribosyltransferase catalytic domain"/>
    <property type="match status" value="1"/>
</dbReference>
<reference evidence="6 7" key="1">
    <citation type="journal article" date="2010" name="Stand. Genomic Sci.">
        <title>Complete genome sequence of Coraliomargarita akajimensis type strain (04OKA010-24).</title>
        <authorList>
            <person name="Mavromatis K."/>
            <person name="Abt B."/>
            <person name="Brambilla E."/>
            <person name="Lapidus A."/>
            <person name="Copeland A."/>
            <person name="Deshpande S."/>
            <person name="Nolan M."/>
            <person name="Lucas S."/>
            <person name="Tice H."/>
            <person name="Cheng J.F."/>
            <person name="Han C."/>
            <person name="Detter J.C."/>
            <person name="Woyke T."/>
            <person name="Goodwin L."/>
            <person name="Pitluck S."/>
            <person name="Held B."/>
            <person name="Brettin T."/>
            <person name="Tapia R."/>
            <person name="Ivanova N."/>
            <person name="Mikhailova N."/>
            <person name="Pati A."/>
            <person name="Liolios K."/>
            <person name="Chen A."/>
            <person name="Palaniappan K."/>
            <person name="Land M."/>
            <person name="Hauser L."/>
            <person name="Chang Y.J."/>
            <person name="Jeffries C.D."/>
            <person name="Rohde M."/>
            <person name="Goker M."/>
            <person name="Bristow J."/>
            <person name="Eisen J.A."/>
            <person name="Markowitz V."/>
            <person name="Hugenholtz P."/>
            <person name="Klenk H.P."/>
            <person name="Kyrpides N.C."/>
        </authorList>
    </citation>
    <scope>NUCLEOTIDE SEQUENCE [LARGE SCALE GENOMIC DNA]</scope>
    <source>
        <strain evidence="7">DSM 45221 / IAM 15411 / JCM 23193 / KCTC 12865</strain>
    </source>
</reference>
<keyword evidence="3" id="KW-0028">Amino-acid biosynthesis</keyword>
<evidence type="ECO:0000256" key="2">
    <source>
        <dbReference type="ARBA" id="ARBA00022679"/>
    </source>
</evidence>
<feature type="binding site" evidence="3">
    <location>
        <position position="170"/>
    </location>
    <ligand>
        <name>anthranilate</name>
        <dbReference type="ChEBI" id="CHEBI:16567"/>
        <label>2</label>
    </ligand>
</feature>
<dbReference type="UniPathway" id="UPA00035">
    <property type="reaction ID" value="UER00041"/>
</dbReference>